<organism evidence="2">
    <name type="scientific">marine sediment metagenome</name>
    <dbReference type="NCBI Taxonomy" id="412755"/>
    <lineage>
        <taxon>unclassified sequences</taxon>
        <taxon>metagenomes</taxon>
        <taxon>ecological metagenomes</taxon>
    </lineage>
</organism>
<gene>
    <name evidence="2" type="ORF">LCGC14_2456520</name>
</gene>
<proteinExistence type="predicted"/>
<feature type="non-terminal residue" evidence="2">
    <location>
        <position position="1"/>
    </location>
</feature>
<sequence>TMMGGSMNSLMNNPQAMQQMMQDPDFRNEWANLMIQETEHMNQMMQDPDFRNEAMEFMIQDTDHMDQWMLEDPQHISVMIEEMKKNHDFMMGMALPMIQDPGLRLQVIGHMTESPEAMAQMQQMMGGGMMEQGMMSSETMKEMLEDPETRNKMIGLMSTHITEMQELLSSELSDEEFDTKMIELMEKHQQSMSELMHDESLGHDESMDNDEHP</sequence>
<reference evidence="2" key="1">
    <citation type="journal article" date="2015" name="Nature">
        <title>Complex archaea that bridge the gap between prokaryotes and eukaryotes.</title>
        <authorList>
            <person name="Spang A."/>
            <person name="Saw J.H."/>
            <person name="Jorgensen S.L."/>
            <person name="Zaremba-Niedzwiedzka K."/>
            <person name="Martijn J."/>
            <person name="Lind A.E."/>
            <person name="van Eijk R."/>
            <person name="Schleper C."/>
            <person name="Guy L."/>
            <person name="Ettema T.J."/>
        </authorList>
    </citation>
    <scope>NUCLEOTIDE SEQUENCE</scope>
</reference>
<feature type="region of interest" description="Disordered" evidence="1">
    <location>
        <begin position="190"/>
        <end position="213"/>
    </location>
</feature>
<evidence type="ECO:0000256" key="1">
    <source>
        <dbReference type="SAM" id="MobiDB-lite"/>
    </source>
</evidence>
<dbReference type="EMBL" id="LAZR01038138">
    <property type="protein sequence ID" value="KKL20330.1"/>
    <property type="molecule type" value="Genomic_DNA"/>
</dbReference>
<evidence type="ECO:0000313" key="2">
    <source>
        <dbReference type="EMBL" id="KKL20330.1"/>
    </source>
</evidence>
<dbReference type="AlphaFoldDB" id="A0A0F9BF34"/>
<name>A0A0F9BF34_9ZZZZ</name>
<accession>A0A0F9BF34</accession>
<protein>
    <submittedName>
        <fullName evidence="2">Uncharacterized protein</fullName>
    </submittedName>
</protein>
<comment type="caution">
    <text evidence="2">The sequence shown here is derived from an EMBL/GenBank/DDBJ whole genome shotgun (WGS) entry which is preliminary data.</text>
</comment>